<dbReference type="Proteomes" id="UP001141619">
    <property type="component" value="Unassembled WGS sequence"/>
</dbReference>
<proteinExistence type="predicted"/>
<dbReference type="AlphaFoldDB" id="A0A9X3Z853"/>
<dbReference type="PROSITE" id="PS51257">
    <property type="entry name" value="PROKAR_LIPOPROTEIN"/>
    <property type="match status" value="1"/>
</dbReference>
<comment type="caution">
    <text evidence="2">The sequence shown here is derived from an EMBL/GenBank/DDBJ whole genome shotgun (WGS) entry which is preliminary data.</text>
</comment>
<organism evidence="2 3">
    <name type="scientific">Govanella unica</name>
    <dbReference type="NCBI Taxonomy" id="2975056"/>
    <lineage>
        <taxon>Bacteria</taxon>
        <taxon>Pseudomonadati</taxon>
        <taxon>Pseudomonadota</taxon>
        <taxon>Alphaproteobacteria</taxon>
        <taxon>Emcibacterales</taxon>
        <taxon>Govanellaceae</taxon>
        <taxon>Govanella</taxon>
    </lineage>
</organism>
<accession>A0A9X3Z853</accession>
<protein>
    <submittedName>
        <fullName evidence="2">Uncharacterized protein</fullName>
    </submittedName>
</protein>
<keyword evidence="1" id="KW-0732">Signal</keyword>
<name>A0A9X3Z853_9PROT</name>
<keyword evidence="3" id="KW-1185">Reference proteome</keyword>
<evidence type="ECO:0000313" key="3">
    <source>
        <dbReference type="Proteomes" id="UP001141619"/>
    </source>
</evidence>
<feature type="chain" id="PRO_5040854043" evidence="1">
    <location>
        <begin position="24"/>
        <end position="166"/>
    </location>
</feature>
<reference evidence="2" key="2">
    <citation type="journal article" date="2023" name="Syst. Appl. Microbiol.">
        <title>Govania unica gen. nov., sp. nov., a rare biosphere bacterium that represents a novel family in the class Alphaproteobacteria.</title>
        <authorList>
            <person name="Vandamme P."/>
            <person name="Peeters C."/>
            <person name="Hettiarachchi A."/>
            <person name="Cnockaert M."/>
            <person name="Carlier A."/>
        </authorList>
    </citation>
    <scope>NUCLEOTIDE SEQUENCE</scope>
    <source>
        <strain evidence="2">LMG 31809</strain>
    </source>
</reference>
<evidence type="ECO:0000313" key="2">
    <source>
        <dbReference type="EMBL" id="MDA5194985.1"/>
    </source>
</evidence>
<feature type="signal peptide" evidence="1">
    <location>
        <begin position="1"/>
        <end position="23"/>
    </location>
</feature>
<evidence type="ECO:0000256" key="1">
    <source>
        <dbReference type="SAM" id="SignalP"/>
    </source>
</evidence>
<gene>
    <name evidence="2" type="ORF">NYP16_13590</name>
</gene>
<dbReference type="EMBL" id="JANWOI010000004">
    <property type="protein sequence ID" value="MDA5194985.1"/>
    <property type="molecule type" value="Genomic_DNA"/>
</dbReference>
<reference evidence="2" key="1">
    <citation type="submission" date="2022-08" db="EMBL/GenBank/DDBJ databases">
        <authorList>
            <person name="Vandamme P."/>
            <person name="Hettiarachchi A."/>
            <person name="Peeters C."/>
            <person name="Cnockaert M."/>
            <person name="Carlier A."/>
        </authorList>
    </citation>
    <scope>NUCLEOTIDE SEQUENCE</scope>
    <source>
        <strain evidence="2">LMG 31809</strain>
    </source>
</reference>
<dbReference type="RefSeq" id="WP_274944690.1">
    <property type="nucleotide sequence ID" value="NZ_JANWOI010000004.1"/>
</dbReference>
<sequence length="166" mass="18330">MKKWKVIVLVSFCSFTLSGCGYSEDVAEIYVLVPSQKTSQFTEDLGKVAKEQGLAPSLGQATDDYGHTIYVIEAKGKFLRLWGTNMPLDPSKCGTYEVDPGQYVITIDHSFPIGGLIPILPKTWRTKPQKLLSEIGKQLGETGYAVQSKAMACSPVLQERLRQEAK</sequence>